<evidence type="ECO:0000259" key="7">
    <source>
        <dbReference type="Pfam" id="PF24125"/>
    </source>
</evidence>
<evidence type="ECO:0000313" key="9">
    <source>
        <dbReference type="Proteomes" id="UP001319121"/>
    </source>
</evidence>
<dbReference type="Gene3D" id="3.10.450.50">
    <property type="match status" value="2"/>
</dbReference>
<dbReference type="InterPro" id="IPR026592">
    <property type="entry name" value="BamE"/>
</dbReference>
<name>A0AAN1T009_9PROT</name>
<dbReference type="GO" id="GO:1990063">
    <property type="term" value="C:Bam protein complex"/>
    <property type="evidence" value="ECO:0007669"/>
    <property type="project" value="TreeGrafter"/>
</dbReference>
<dbReference type="GO" id="GO:0043165">
    <property type="term" value="P:Gram-negative-bacterium-type cell outer membrane assembly"/>
    <property type="evidence" value="ECO:0007669"/>
    <property type="project" value="UniProtKB-UniRule"/>
</dbReference>
<comment type="subcellular location">
    <subcellularLocation>
        <location evidence="4">Cell outer membrane</location>
        <topology evidence="4">Lipid-anchor</topology>
    </subcellularLocation>
</comment>
<dbReference type="Proteomes" id="UP001319121">
    <property type="component" value="Chromosome"/>
</dbReference>
<gene>
    <name evidence="4" type="primary">bamE</name>
    <name evidence="8" type="ORF">FGKAn22_05220</name>
</gene>
<dbReference type="SUPFAM" id="SSF54427">
    <property type="entry name" value="NTF2-like"/>
    <property type="match status" value="2"/>
</dbReference>
<dbReference type="InterPro" id="IPR007450">
    <property type="entry name" value="BamE_dom"/>
</dbReference>
<evidence type="ECO:0000256" key="2">
    <source>
        <dbReference type="ARBA" id="ARBA00023136"/>
    </source>
</evidence>
<dbReference type="RefSeq" id="WP_212786440.1">
    <property type="nucleotide sequence ID" value="NZ_AP019536.1"/>
</dbReference>
<dbReference type="PANTHER" id="PTHR37482:SF1">
    <property type="entry name" value="OUTER MEMBRANE PROTEIN ASSEMBLY FACTOR BAME"/>
    <property type="match status" value="1"/>
</dbReference>
<comment type="subunit">
    <text evidence="4">Part of the Bam complex.</text>
</comment>
<dbReference type="KEGG" id="fku:FGKAn22_05220"/>
<reference evidence="8 9" key="1">
    <citation type="submission" date="2019-03" db="EMBL/GenBank/DDBJ databases">
        <title>Complete genome sequence of Ferrigenium kumadai strain An22, a microaerophilic iron-oxidizing bacterium isolated from a paddy field soil.</title>
        <authorList>
            <person name="Watanabe T."/>
            <person name="Asakawa S."/>
        </authorList>
    </citation>
    <scope>NUCLEOTIDE SEQUENCE [LARGE SCALE GENOMIC DNA]</scope>
    <source>
        <strain evidence="8 9">An22</strain>
    </source>
</reference>
<proteinExistence type="inferred from homology"/>
<dbReference type="GO" id="GO:0051205">
    <property type="term" value="P:protein insertion into membrane"/>
    <property type="evidence" value="ECO:0007669"/>
    <property type="project" value="UniProtKB-UniRule"/>
</dbReference>
<feature type="domain" description="Cds6 C-terminal" evidence="7">
    <location>
        <begin position="134"/>
        <end position="237"/>
    </location>
</feature>
<feature type="domain" description="Cds6 C-terminal" evidence="7">
    <location>
        <begin position="261"/>
        <end position="365"/>
    </location>
</feature>
<dbReference type="InterPro" id="IPR037873">
    <property type="entry name" value="BamE-like"/>
</dbReference>
<dbReference type="PANTHER" id="PTHR37482">
    <property type="entry name" value="OUTER MEMBRANE PROTEIN ASSEMBLY FACTOR BAME"/>
    <property type="match status" value="1"/>
</dbReference>
<protein>
    <recommendedName>
        <fullName evidence="4">Outer membrane protein assembly factor BamE</fullName>
    </recommendedName>
</protein>
<sequence length="368" mass="41051">MRTKLILASLLLSSCGYLHTPALTPYKMDIRQGNYVTPEMREKLKLGMTRSQVRYVLGTPMVSDAFHGNRWDYAYRLEHEGEIVEKQNLTLYFEGDNLVRVDDNGKTVQDMPVVAKQPVEEAQPVAKADPAADVLKRAEAWAAAWSAKDVAGYLAAYTTDYAPQGMTRKAWEKQRQARIGKPKVIEVALSDVSANMQDDRHATVTFTQSYRSDAYRDEVQKTLSMVKQGDNWLIADERVGKPVAKAQAEKPAATGASEEDVQRAVKSWAEAWAARDVAQYLSSYAVGFKPAGMSRAKWEAQRKERIGKANSIAVDVSDLKVKLSDDSHASATFKQDYRSDTHQDSMRKTLKLEKVGGAWLIVAEQAAK</sequence>
<feature type="signal peptide" evidence="5">
    <location>
        <begin position="1"/>
        <end position="20"/>
    </location>
</feature>
<dbReference type="EMBL" id="AP019536">
    <property type="protein sequence ID" value="BBI98829.1"/>
    <property type="molecule type" value="Genomic_DNA"/>
</dbReference>
<comment type="similarity">
    <text evidence="4">Belongs to the BamE family.</text>
</comment>
<evidence type="ECO:0000256" key="4">
    <source>
        <dbReference type="HAMAP-Rule" id="MF_00925"/>
    </source>
</evidence>
<evidence type="ECO:0000259" key="6">
    <source>
        <dbReference type="Pfam" id="PF04355"/>
    </source>
</evidence>
<dbReference type="HAMAP" id="MF_00925">
    <property type="entry name" value="OM_assembly_BamE"/>
    <property type="match status" value="1"/>
</dbReference>
<evidence type="ECO:0000256" key="5">
    <source>
        <dbReference type="SAM" id="SignalP"/>
    </source>
</evidence>
<dbReference type="Pfam" id="PF04355">
    <property type="entry name" value="BamE"/>
    <property type="match status" value="1"/>
</dbReference>
<organism evidence="8 9">
    <name type="scientific">Ferrigenium kumadai</name>
    <dbReference type="NCBI Taxonomy" id="1682490"/>
    <lineage>
        <taxon>Bacteria</taxon>
        <taxon>Pseudomonadati</taxon>
        <taxon>Pseudomonadota</taxon>
        <taxon>Betaproteobacteria</taxon>
        <taxon>Nitrosomonadales</taxon>
        <taxon>Gallionellaceae</taxon>
        <taxon>Ferrigenium</taxon>
    </lineage>
</organism>
<keyword evidence="9" id="KW-1185">Reference proteome</keyword>
<feature type="chain" id="PRO_5042948663" description="Outer membrane protein assembly factor BamE" evidence="5">
    <location>
        <begin position="21"/>
        <end position="368"/>
    </location>
</feature>
<feature type="domain" description="Outer membrane protein assembly factor BamE" evidence="6">
    <location>
        <begin position="33"/>
        <end position="101"/>
    </location>
</feature>
<keyword evidence="4" id="KW-0449">Lipoprotein</keyword>
<keyword evidence="4" id="KW-0564">Palmitate</keyword>
<dbReference type="GO" id="GO:0030674">
    <property type="term" value="F:protein-macromolecule adaptor activity"/>
    <property type="evidence" value="ECO:0007669"/>
    <property type="project" value="TreeGrafter"/>
</dbReference>
<dbReference type="Pfam" id="PF24125">
    <property type="entry name" value="Cds6_C"/>
    <property type="match status" value="2"/>
</dbReference>
<dbReference type="InterPro" id="IPR032710">
    <property type="entry name" value="NTF2-like_dom_sf"/>
</dbReference>
<keyword evidence="3 4" id="KW-0998">Cell outer membrane</keyword>
<accession>A0AAN1T009</accession>
<keyword evidence="2 4" id="KW-0472">Membrane</keyword>
<evidence type="ECO:0000256" key="3">
    <source>
        <dbReference type="ARBA" id="ARBA00023237"/>
    </source>
</evidence>
<dbReference type="AlphaFoldDB" id="A0AAN1T009"/>
<dbReference type="InterPro" id="IPR056203">
    <property type="entry name" value="Cds6_C"/>
</dbReference>
<evidence type="ECO:0000313" key="8">
    <source>
        <dbReference type="EMBL" id="BBI98829.1"/>
    </source>
</evidence>
<keyword evidence="1 4" id="KW-0732">Signal</keyword>
<dbReference type="PROSITE" id="PS51257">
    <property type="entry name" value="PROKAR_LIPOPROTEIN"/>
    <property type="match status" value="1"/>
</dbReference>
<comment type="function">
    <text evidence="4">Part of the outer membrane protein assembly complex, which is involved in assembly and insertion of beta-barrel proteins into the outer membrane.</text>
</comment>
<evidence type="ECO:0000256" key="1">
    <source>
        <dbReference type="ARBA" id="ARBA00022729"/>
    </source>
</evidence>
<dbReference type="Gene3D" id="3.30.1450.10">
    <property type="match status" value="1"/>
</dbReference>